<gene>
    <name evidence="16" type="primary">LOC100213479</name>
</gene>
<comment type="similarity">
    <text evidence="2 11">Belongs to the complex I 75 kDa subunit family.</text>
</comment>
<feature type="domain" description="4Fe-4S Mo/W bis-MGD-type" evidence="13">
    <location>
        <begin position="253"/>
        <end position="309"/>
    </location>
</feature>
<dbReference type="CDD" id="cd00207">
    <property type="entry name" value="fer2"/>
    <property type="match status" value="1"/>
</dbReference>
<evidence type="ECO:0000256" key="2">
    <source>
        <dbReference type="ARBA" id="ARBA00005404"/>
    </source>
</evidence>
<dbReference type="PANTHER" id="PTHR43105">
    <property type="entry name" value="RESPIRATORY NITRATE REDUCTASE"/>
    <property type="match status" value="1"/>
</dbReference>
<evidence type="ECO:0000259" key="14">
    <source>
        <dbReference type="PROSITE" id="PS51839"/>
    </source>
</evidence>
<dbReference type="Pfam" id="PF22117">
    <property type="entry name" value="Fer4_Nqo3"/>
    <property type="match status" value="1"/>
</dbReference>
<dbReference type="SMART" id="SM00929">
    <property type="entry name" value="NADH-G_4Fe-4S_3"/>
    <property type="match status" value="1"/>
</dbReference>
<sequence length="721" mass="79859">MLRHGRALYNCCSRQFLKQSSVCRLLHYTEKNNAKIEVFVDDKPVLVDPGTTVMQACAMVGVEIPRFCYHDRLSIAGNCRMCLVEVEKSAKPVAACAMPVMNGWRIKTDSVLTRQAREGVMEFILINHPLDCPICDQGGECDLQDQSMAFGNDRSRFVDVKFEGKTAIEDKNIGPLVKTIMTRCIQCTRCVRFGNEIAGVETLGTTGRGGDMQIGTYVEKMFKSELSGNIIDICPVGALTSKPYAFTSRPWEIRKTESVDVMDAVGSNIVVGTRGGEVMRILPRVNEDVNEEWISDKTRFSYDGLKRQRLNTPYIRGEHGNLIPCGWEDALIKVASVLSSTLGSQMAVIAGDLVDAETLVAAKDLFNKFDCENLFTEAIVPNSGCGFDLRSNYLFNSTIAKIEEADVLLIVGSCPRYEAPIVNARIRKAWVHNELDVAVIGKKTDLTYDYKHLGDDLSVLYDLAAGKHSFYKVLQSAKKPMIIVGNVNHPERNLMHSLCVKLSNGLKSNVNPEWRVLNILHKVASQVAALDVGYKSFSNNFNNIKLLYLLGADSGEICREKLPKSCLVVYQGHHGDNGASFADIIMPGAAYTEKTSTYVNMEGRAQQTKRAVTPPGLARDDWKIIRALSEIANKTLPYDSLNELRQRMTEVSPNLTRYGVIEAANFLSQSVSLDQTTSPSNIRNGLLVPEITTLSGFYMTNSISKASQTMAKCVQAVQQMM</sequence>
<evidence type="ECO:0000256" key="4">
    <source>
        <dbReference type="ARBA" id="ARBA00022485"/>
    </source>
</evidence>
<dbReference type="PROSITE" id="PS51839">
    <property type="entry name" value="4FE4S_HC3"/>
    <property type="match status" value="1"/>
</dbReference>
<comment type="cofactor">
    <cofactor evidence="1">
        <name>[4Fe-4S] cluster</name>
        <dbReference type="ChEBI" id="CHEBI:49883"/>
    </cofactor>
</comment>
<dbReference type="InterPro" id="IPR036010">
    <property type="entry name" value="2Fe-2S_ferredoxin-like_sf"/>
</dbReference>
<evidence type="ECO:0000313" key="15">
    <source>
        <dbReference type="Proteomes" id="UP001652625"/>
    </source>
</evidence>
<keyword evidence="6" id="KW-1278">Translocase</keyword>
<evidence type="ECO:0000256" key="7">
    <source>
        <dbReference type="ARBA" id="ARBA00023004"/>
    </source>
</evidence>
<evidence type="ECO:0000259" key="13">
    <source>
        <dbReference type="PROSITE" id="PS51669"/>
    </source>
</evidence>
<evidence type="ECO:0000259" key="12">
    <source>
        <dbReference type="PROSITE" id="PS51085"/>
    </source>
</evidence>
<dbReference type="Pfam" id="PF13510">
    <property type="entry name" value="Fer2_4"/>
    <property type="match status" value="1"/>
</dbReference>
<dbReference type="PROSITE" id="PS51085">
    <property type="entry name" value="2FE2S_FER_2"/>
    <property type="match status" value="1"/>
</dbReference>
<dbReference type="PANTHER" id="PTHR43105:SF13">
    <property type="entry name" value="NADH-UBIQUINONE OXIDOREDUCTASE 75 KDA SUBUNIT, MITOCHONDRIAL"/>
    <property type="match status" value="1"/>
</dbReference>
<keyword evidence="5" id="KW-0479">Metal-binding</keyword>
<dbReference type="PROSITE" id="PS00643">
    <property type="entry name" value="COMPLEX1_75K_3"/>
    <property type="match status" value="1"/>
</dbReference>
<dbReference type="InterPro" id="IPR006963">
    <property type="entry name" value="Mopterin_OxRdtase_4Fe-4S_dom"/>
</dbReference>
<dbReference type="InterPro" id="IPR000283">
    <property type="entry name" value="NADH_UbQ_OxRdtase_75kDa_su_CS"/>
</dbReference>
<dbReference type="SUPFAM" id="SSF54862">
    <property type="entry name" value="4Fe-4S ferredoxins"/>
    <property type="match status" value="1"/>
</dbReference>
<dbReference type="Gene3D" id="3.40.50.740">
    <property type="match status" value="1"/>
</dbReference>
<evidence type="ECO:0000256" key="9">
    <source>
        <dbReference type="ARBA" id="ARBA00023027"/>
    </source>
</evidence>
<keyword evidence="15" id="KW-1185">Reference proteome</keyword>
<evidence type="ECO:0000256" key="8">
    <source>
        <dbReference type="ARBA" id="ARBA00023014"/>
    </source>
</evidence>
<accession>A0ABM4CXV0</accession>
<evidence type="ECO:0000256" key="3">
    <source>
        <dbReference type="ARBA" id="ARBA00013888"/>
    </source>
</evidence>
<dbReference type="InterPro" id="IPR001041">
    <property type="entry name" value="2Fe-2S_ferredoxin-type"/>
</dbReference>
<dbReference type="Gene3D" id="3.30.70.20">
    <property type="match status" value="1"/>
</dbReference>
<name>A0ABM4CXV0_HYDVU</name>
<reference evidence="16" key="1">
    <citation type="submission" date="2025-08" db="UniProtKB">
        <authorList>
            <consortium name="RefSeq"/>
        </authorList>
    </citation>
    <scope>IDENTIFICATION</scope>
</reference>
<dbReference type="PROSITE" id="PS00642">
    <property type="entry name" value="COMPLEX1_75K_2"/>
    <property type="match status" value="1"/>
</dbReference>
<organism evidence="15 16">
    <name type="scientific">Hydra vulgaris</name>
    <name type="common">Hydra</name>
    <name type="synonym">Hydra attenuata</name>
    <dbReference type="NCBI Taxonomy" id="6087"/>
    <lineage>
        <taxon>Eukaryota</taxon>
        <taxon>Metazoa</taxon>
        <taxon>Cnidaria</taxon>
        <taxon>Hydrozoa</taxon>
        <taxon>Hydroidolina</taxon>
        <taxon>Anthoathecata</taxon>
        <taxon>Aplanulata</taxon>
        <taxon>Hydridae</taxon>
        <taxon>Hydra</taxon>
    </lineage>
</organism>
<evidence type="ECO:0000256" key="1">
    <source>
        <dbReference type="ARBA" id="ARBA00001966"/>
    </source>
</evidence>
<protein>
    <recommendedName>
        <fullName evidence="3">NADH-ubiquinone oxidoreductase 75 kDa subunit, mitochondrial</fullName>
    </recommendedName>
</protein>
<evidence type="ECO:0000313" key="16">
    <source>
        <dbReference type="RefSeq" id="XP_065666779.1"/>
    </source>
</evidence>
<dbReference type="Pfam" id="PF00384">
    <property type="entry name" value="Molybdopterin"/>
    <property type="match status" value="1"/>
</dbReference>
<keyword evidence="9" id="KW-0520">NAD</keyword>
<dbReference type="Pfam" id="PF10588">
    <property type="entry name" value="NADH-G_4Fe-4S_3"/>
    <property type="match status" value="1"/>
</dbReference>
<dbReference type="Gene3D" id="3.30.200.210">
    <property type="match status" value="1"/>
</dbReference>
<evidence type="ECO:0000256" key="11">
    <source>
        <dbReference type="RuleBase" id="RU004523"/>
    </source>
</evidence>
<dbReference type="SUPFAM" id="SSF53706">
    <property type="entry name" value="Formate dehydrogenase/DMSO reductase, domains 1-3"/>
    <property type="match status" value="1"/>
</dbReference>
<dbReference type="InterPro" id="IPR054351">
    <property type="entry name" value="NADH_UbQ_OxRdtase_ferredoxin"/>
</dbReference>
<feature type="domain" description="4Fe-4S His(Cys)3-ligated-type" evidence="14">
    <location>
        <begin position="112"/>
        <end position="151"/>
    </location>
</feature>
<comment type="cofactor">
    <cofactor evidence="10">
        <name>[2Fe-2S] cluster</name>
        <dbReference type="ChEBI" id="CHEBI:190135"/>
    </cofactor>
</comment>
<dbReference type="RefSeq" id="XP_065666779.1">
    <property type="nucleotide sequence ID" value="XM_065810707.1"/>
</dbReference>
<dbReference type="Pfam" id="PF09326">
    <property type="entry name" value="NADH_dhqG_C"/>
    <property type="match status" value="1"/>
</dbReference>
<evidence type="ECO:0000256" key="6">
    <source>
        <dbReference type="ARBA" id="ARBA00022967"/>
    </source>
</evidence>
<keyword evidence="7" id="KW-0408">Iron</keyword>
<evidence type="ECO:0000256" key="5">
    <source>
        <dbReference type="ARBA" id="ARBA00022723"/>
    </source>
</evidence>
<feature type="domain" description="2Fe-2S ferredoxin-type" evidence="12">
    <location>
        <begin position="34"/>
        <end position="112"/>
    </location>
</feature>
<dbReference type="Proteomes" id="UP001652625">
    <property type="component" value="Chromosome 11"/>
</dbReference>
<dbReference type="InterPro" id="IPR015405">
    <property type="entry name" value="NDUFS1-like_C"/>
</dbReference>
<keyword evidence="4" id="KW-0004">4Fe-4S</keyword>
<dbReference type="InterPro" id="IPR006656">
    <property type="entry name" value="Mopterin_OxRdtase"/>
</dbReference>
<dbReference type="CDD" id="cd02773">
    <property type="entry name" value="MopB_Res-Cmplx1_Nad11"/>
    <property type="match status" value="1"/>
</dbReference>
<proteinExistence type="inferred from homology"/>
<dbReference type="SUPFAM" id="SSF54292">
    <property type="entry name" value="2Fe-2S ferredoxin-like"/>
    <property type="match status" value="1"/>
</dbReference>
<keyword evidence="8" id="KW-0411">Iron-sulfur</keyword>
<dbReference type="InterPro" id="IPR050123">
    <property type="entry name" value="Prok_molybdopt-oxidoreductase"/>
</dbReference>
<dbReference type="InterPro" id="IPR010228">
    <property type="entry name" value="NADH_UbQ_OxRdtase_Gsu"/>
</dbReference>
<dbReference type="PROSITE" id="PS00641">
    <property type="entry name" value="COMPLEX1_75K_1"/>
    <property type="match status" value="1"/>
</dbReference>
<dbReference type="NCBIfam" id="TIGR01973">
    <property type="entry name" value="NuoG"/>
    <property type="match status" value="1"/>
</dbReference>
<dbReference type="Gene3D" id="3.10.20.740">
    <property type="match status" value="1"/>
</dbReference>
<evidence type="ECO:0000256" key="10">
    <source>
        <dbReference type="ARBA" id="ARBA00034078"/>
    </source>
</evidence>
<dbReference type="PROSITE" id="PS51669">
    <property type="entry name" value="4FE4S_MOW_BIS_MGD"/>
    <property type="match status" value="1"/>
</dbReference>
<dbReference type="InterPro" id="IPR019574">
    <property type="entry name" value="NADH_UbQ_OxRdtase_Gsu_4Fe4S-bd"/>
</dbReference>
<dbReference type="Pfam" id="PF22151">
    <property type="entry name" value="Fer4_NDSU1"/>
    <property type="match status" value="1"/>
</dbReference>
<dbReference type="GeneID" id="100213479"/>